<protein>
    <submittedName>
        <fullName evidence="4">Uncharacterized protein</fullName>
    </submittedName>
</protein>
<gene>
    <name evidence="4" type="ORF">ES288_D08G129200v1</name>
</gene>
<comment type="subcellular location">
    <subcellularLocation>
        <location evidence="1">Mitochondrion inner membrane</location>
    </subcellularLocation>
</comment>
<dbReference type="PANTHER" id="PTHR12294:SF23">
    <property type="entry name" value="CALCIUM UPTAKE PROTEIN, MITOCHONDRIAL"/>
    <property type="match status" value="1"/>
</dbReference>
<keyword evidence="5" id="KW-1185">Reference proteome</keyword>
<evidence type="ECO:0000256" key="3">
    <source>
        <dbReference type="ARBA" id="ARBA00023136"/>
    </source>
</evidence>
<dbReference type="Proteomes" id="UP000323506">
    <property type="component" value="Chromosome D08"/>
</dbReference>
<dbReference type="GO" id="GO:0051560">
    <property type="term" value="P:mitochondrial calcium ion homeostasis"/>
    <property type="evidence" value="ECO:0007669"/>
    <property type="project" value="TreeGrafter"/>
</dbReference>
<reference evidence="4 5" key="1">
    <citation type="submission" date="2019-06" db="EMBL/GenBank/DDBJ databases">
        <title>WGS assembly of Gossypium darwinii.</title>
        <authorList>
            <person name="Chen Z.J."/>
            <person name="Sreedasyam A."/>
            <person name="Ando A."/>
            <person name="Song Q."/>
            <person name="De L."/>
            <person name="Hulse-Kemp A."/>
            <person name="Ding M."/>
            <person name="Ye W."/>
            <person name="Kirkbride R."/>
            <person name="Jenkins J."/>
            <person name="Plott C."/>
            <person name="Lovell J."/>
            <person name="Lin Y.-M."/>
            <person name="Vaughn R."/>
            <person name="Liu B."/>
            <person name="Li W."/>
            <person name="Simpson S."/>
            <person name="Scheffler B."/>
            <person name="Saski C."/>
            <person name="Grover C."/>
            <person name="Hu G."/>
            <person name="Conover J."/>
            <person name="Carlson J."/>
            <person name="Shu S."/>
            <person name="Boston L."/>
            <person name="Williams M."/>
            <person name="Peterson D."/>
            <person name="Mcgee K."/>
            <person name="Jones D."/>
            <person name="Wendel J."/>
            <person name="Stelly D."/>
            <person name="Grimwood J."/>
            <person name="Schmutz J."/>
        </authorList>
    </citation>
    <scope>NUCLEOTIDE SEQUENCE [LARGE SCALE GENOMIC DNA]</scope>
    <source>
        <strain evidence="4">1808015.09</strain>
    </source>
</reference>
<dbReference type="InterPro" id="IPR039800">
    <property type="entry name" value="MICU1/2/3"/>
</dbReference>
<dbReference type="EMBL" id="CM017708">
    <property type="protein sequence ID" value="TYG57271.1"/>
    <property type="molecule type" value="Genomic_DNA"/>
</dbReference>
<dbReference type="GO" id="GO:0036444">
    <property type="term" value="P:calcium import into the mitochondrion"/>
    <property type="evidence" value="ECO:0007669"/>
    <property type="project" value="TreeGrafter"/>
</dbReference>
<keyword evidence="2" id="KW-0677">Repeat</keyword>
<dbReference type="PANTHER" id="PTHR12294">
    <property type="entry name" value="EF HAND DOMAIN FAMILY A1,A2-RELATED"/>
    <property type="match status" value="1"/>
</dbReference>
<proteinExistence type="predicted"/>
<evidence type="ECO:0000313" key="4">
    <source>
        <dbReference type="EMBL" id="TYG57271.1"/>
    </source>
</evidence>
<keyword evidence="3" id="KW-0472">Membrane</keyword>
<organism evidence="4 5">
    <name type="scientific">Gossypium darwinii</name>
    <name type="common">Darwin's cotton</name>
    <name type="synonym">Gossypium barbadense var. darwinii</name>
    <dbReference type="NCBI Taxonomy" id="34276"/>
    <lineage>
        <taxon>Eukaryota</taxon>
        <taxon>Viridiplantae</taxon>
        <taxon>Streptophyta</taxon>
        <taxon>Embryophyta</taxon>
        <taxon>Tracheophyta</taxon>
        <taxon>Spermatophyta</taxon>
        <taxon>Magnoliopsida</taxon>
        <taxon>eudicotyledons</taxon>
        <taxon>Gunneridae</taxon>
        <taxon>Pentapetalae</taxon>
        <taxon>rosids</taxon>
        <taxon>malvids</taxon>
        <taxon>Malvales</taxon>
        <taxon>Malvaceae</taxon>
        <taxon>Malvoideae</taxon>
        <taxon>Gossypium</taxon>
    </lineage>
</organism>
<evidence type="ECO:0000256" key="1">
    <source>
        <dbReference type="ARBA" id="ARBA00004273"/>
    </source>
</evidence>
<dbReference type="GO" id="GO:1990246">
    <property type="term" value="C:uniplex complex"/>
    <property type="evidence" value="ECO:0007669"/>
    <property type="project" value="TreeGrafter"/>
</dbReference>
<dbReference type="GO" id="GO:0005509">
    <property type="term" value="F:calcium ion binding"/>
    <property type="evidence" value="ECO:0007669"/>
    <property type="project" value="InterPro"/>
</dbReference>
<sequence>MGLQNRCWFKLRCSLLVALNFTLDWGSAFFKKPFLSFSEWSMESDESTTDGLKIVFQKLALPDYSSKFIFRVFFNYEKQLKLQSLPEKVFEYFASFQTPEGELFMILVDLMRAVVLVFPPSDSHLVRYGYLSGERKFKDNIKEKQLNYSKQKKYGDQLYNLT</sequence>
<accession>A0A5D2BIX4</accession>
<name>A0A5D2BIX4_GOSDA</name>
<dbReference type="AlphaFoldDB" id="A0A5D2BIX4"/>
<evidence type="ECO:0000256" key="2">
    <source>
        <dbReference type="ARBA" id="ARBA00022737"/>
    </source>
</evidence>
<evidence type="ECO:0000313" key="5">
    <source>
        <dbReference type="Proteomes" id="UP000323506"/>
    </source>
</evidence>